<evidence type="ECO:0000313" key="9">
    <source>
        <dbReference type="Proteomes" id="UP001172457"/>
    </source>
</evidence>
<evidence type="ECO:0000256" key="4">
    <source>
        <dbReference type="RuleBase" id="RU369029"/>
    </source>
</evidence>
<dbReference type="GO" id="GO:0045892">
    <property type="term" value="P:negative regulation of DNA-templated transcription"/>
    <property type="evidence" value="ECO:0007669"/>
    <property type="project" value="TreeGrafter"/>
</dbReference>
<dbReference type="Pfam" id="PF07897">
    <property type="entry name" value="EAR"/>
    <property type="match status" value="1"/>
</dbReference>
<dbReference type="EMBL" id="JARYMX010000002">
    <property type="protein sequence ID" value="KAJ9563851.1"/>
    <property type="molecule type" value="Genomic_DNA"/>
</dbReference>
<dbReference type="PANTHER" id="PTHR31413:SF46">
    <property type="entry name" value="NINJA-FAMILY PROTEIN AFP1"/>
    <property type="match status" value="1"/>
</dbReference>
<feature type="domain" description="Ethylene-responsive binding factor-associated repression" evidence="6">
    <location>
        <begin position="44"/>
        <end position="77"/>
    </location>
</feature>
<comment type="subcellular location">
    <subcellularLocation>
        <location evidence="1 4">Nucleus</location>
    </subcellularLocation>
</comment>
<proteinExistence type="inferred from homology"/>
<feature type="region of interest" description="Disordered" evidence="5">
    <location>
        <begin position="26"/>
        <end position="49"/>
    </location>
</feature>
<feature type="domain" description="Tify" evidence="7">
    <location>
        <begin position="317"/>
        <end position="351"/>
    </location>
</feature>
<name>A0AA38U0K8_9ASTR</name>
<sequence>MGERTSNEMCNLSLQQRFSRDLLQRFRVNPNPNPKGSGDPTGSDPEELELNLGLSLGGRFGVDKSNSKLGRSSSIAAILPVVKKDDADDDVVLGVGEGKTGRVGSYTGLIRTSSLPVETEEEWRKRKELQSLRRLAAKRRRSEKQRSLTKVEREEYVAAMGRVGSSVGPSLGSGSWDFGDVNGLIGKGGRVSGGGATSDGSGGGGLAQPSTLPPRSVESQSSSVSEFESRHFQGSSTEGETSLQSGQEGIKQDDNRSKAMNLGVRALRPKTENPSNHKGKETRSNMVDMPCVFTQGDSPSGRRIEGILYKYGKGEEVKIMCVCHGSFLSPAEFVKHAGGTDVLHPLKHIVVNPNSSSYL</sequence>
<protein>
    <recommendedName>
        <fullName evidence="4">Ninja-family protein</fullName>
    </recommendedName>
    <alternativeName>
        <fullName evidence="4">ABI-binding protein</fullName>
    </alternativeName>
</protein>
<feature type="region of interest" description="Disordered" evidence="5">
    <location>
        <begin position="189"/>
        <end position="283"/>
    </location>
</feature>
<evidence type="ECO:0000259" key="6">
    <source>
        <dbReference type="Pfam" id="PF07897"/>
    </source>
</evidence>
<dbReference type="InterPro" id="IPR032308">
    <property type="entry name" value="TDBD"/>
</dbReference>
<feature type="compositionally biased region" description="Gly residues" evidence="5">
    <location>
        <begin position="189"/>
        <end position="206"/>
    </location>
</feature>
<organism evidence="8 9">
    <name type="scientific">Centaurea solstitialis</name>
    <name type="common">yellow star-thistle</name>
    <dbReference type="NCBI Taxonomy" id="347529"/>
    <lineage>
        <taxon>Eukaryota</taxon>
        <taxon>Viridiplantae</taxon>
        <taxon>Streptophyta</taxon>
        <taxon>Embryophyta</taxon>
        <taxon>Tracheophyta</taxon>
        <taxon>Spermatophyta</taxon>
        <taxon>Magnoliopsida</taxon>
        <taxon>eudicotyledons</taxon>
        <taxon>Gunneridae</taxon>
        <taxon>Pentapetalae</taxon>
        <taxon>asterids</taxon>
        <taxon>campanulids</taxon>
        <taxon>Asterales</taxon>
        <taxon>Asteraceae</taxon>
        <taxon>Carduoideae</taxon>
        <taxon>Cardueae</taxon>
        <taxon>Centaureinae</taxon>
        <taxon>Centaurea</taxon>
    </lineage>
</organism>
<keyword evidence="3 4" id="KW-0539">Nucleus</keyword>
<dbReference type="InterPro" id="IPR032310">
    <property type="entry name" value="NLS_NINJA_AFP-like"/>
</dbReference>
<evidence type="ECO:0000256" key="3">
    <source>
        <dbReference type="ARBA" id="ARBA00023242"/>
    </source>
</evidence>
<keyword evidence="9" id="KW-1185">Reference proteome</keyword>
<comment type="function">
    <text evidence="4">Acts as a negative regulator of abscisic acid (ABA) response.</text>
</comment>
<dbReference type="Pfam" id="PF16136">
    <property type="entry name" value="NLS_NINJA_AFP"/>
    <property type="match status" value="1"/>
</dbReference>
<evidence type="ECO:0000256" key="2">
    <source>
        <dbReference type="ARBA" id="ARBA00006081"/>
    </source>
</evidence>
<accession>A0AA38U0K8</accession>
<comment type="similarity">
    <text evidence="2 4">Belongs to the Ninja family.</text>
</comment>
<evidence type="ECO:0000256" key="5">
    <source>
        <dbReference type="SAM" id="MobiDB-lite"/>
    </source>
</evidence>
<evidence type="ECO:0000259" key="7">
    <source>
        <dbReference type="Pfam" id="PF16135"/>
    </source>
</evidence>
<dbReference type="GO" id="GO:0007165">
    <property type="term" value="P:signal transduction"/>
    <property type="evidence" value="ECO:0007669"/>
    <property type="project" value="InterPro"/>
</dbReference>
<evidence type="ECO:0000256" key="1">
    <source>
        <dbReference type="ARBA" id="ARBA00004123"/>
    </source>
</evidence>
<dbReference type="AlphaFoldDB" id="A0AA38U0K8"/>
<feature type="compositionally biased region" description="Low complexity" evidence="5">
    <location>
        <begin position="216"/>
        <end position="226"/>
    </location>
</feature>
<dbReference type="GO" id="GO:0009737">
    <property type="term" value="P:response to abscisic acid"/>
    <property type="evidence" value="ECO:0007669"/>
    <property type="project" value="TreeGrafter"/>
</dbReference>
<dbReference type="Proteomes" id="UP001172457">
    <property type="component" value="Chromosome 2"/>
</dbReference>
<dbReference type="InterPro" id="IPR031307">
    <property type="entry name" value="Ninja_fam"/>
</dbReference>
<dbReference type="Pfam" id="PF16135">
    <property type="entry name" value="TDBD"/>
    <property type="match status" value="1"/>
</dbReference>
<comment type="caution">
    <text evidence="8">The sequence shown here is derived from an EMBL/GenBank/DDBJ whole genome shotgun (WGS) entry which is preliminary data.</text>
</comment>
<dbReference type="GO" id="GO:0005634">
    <property type="term" value="C:nucleus"/>
    <property type="evidence" value="ECO:0007669"/>
    <property type="project" value="UniProtKB-SubCell"/>
</dbReference>
<reference evidence="8" key="1">
    <citation type="submission" date="2023-03" db="EMBL/GenBank/DDBJ databases">
        <title>Chromosome-scale reference genome and RAD-based genetic map of yellow starthistle (Centaurea solstitialis) reveal putative structural variation and QTLs associated with invader traits.</title>
        <authorList>
            <person name="Reatini B."/>
            <person name="Cang F.A."/>
            <person name="Jiang Q."/>
            <person name="Mckibben M.T.W."/>
            <person name="Barker M.S."/>
            <person name="Rieseberg L.H."/>
            <person name="Dlugosch K.M."/>
        </authorList>
    </citation>
    <scope>NUCLEOTIDE SEQUENCE</scope>
    <source>
        <strain evidence="8">CAN-66</strain>
        <tissue evidence="8">Leaf</tissue>
    </source>
</reference>
<gene>
    <name evidence="8" type="ORF">OSB04_009011</name>
</gene>
<dbReference type="PANTHER" id="PTHR31413">
    <property type="entry name" value="AFP HOMOLOG 2"/>
    <property type="match status" value="1"/>
</dbReference>
<evidence type="ECO:0000313" key="8">
    <source>
        <dbReference type="EMBL" id="KAJ9563851.1"/>
    </source>
</evidence>
<dbReference type="InterPro" id="IPR012463">
    <property type="entry name" value="Ninja_motif"/>
</dbReference>
<feature type="compositionally biased region" description="Polar residues" evidence="5">
    <location>
        <begin position="232"/>
        <end position="247"/>
    </location>
</feature>